<evidence type="ECO:0000313" key="2">
    <source>
        <dbReference type="EMBL" id="MBC6004560.1"/>
    </source>
</evidence>
<evidence type="ECO:0000313" key="3">
    <source>
        <dbReference type="Proteomes" id="UP000611796"/>
    </source>
</evidence>
<comment type="caution">
    <text evidence="2">The sequence shown here is derived from an EMBL/GenBank/DDBJ whole genome shotgun (WGS) entry which is preliminary data.</text>
</comment>
<dbReference type="Proteomes" id="UP000611796">
    <property type="component" value="Unassembled WGS sequence"/>
</dbReference>
<keyword evidence="1" id="KW-0812">Transmembrane</keyword>
<name>A0ABR7K659_9FIRM</name>
<dbReference type="EMBL" id="JACRWD010000006">
    <property type="protein sequence ID" value="MBC6004560.1"/>
    <property type="molecule type" value="Genomic_DNA"/>
</dbReference>
<evidence type="ECO:0000256" key="1">
    <source>
        <dbReference type="SAM" id="Phobius"/>
    </source>
</evidence>
<keyword evidence="3" id="KW-1185">Reference proteome</keyword>
<proteinExistence type="predicted"/>
<reference evidence="2 3" key="1">
    <citation type="submission" date="2020-08" db="EMBL/GenBank/DDBJ databases">
        <authorList>
            <person name="Liu C."/>
            <person name="Sun Q."/>
        </authorList>
    </citation>
    <scope>NUCLEOTIDE SEQUENCE [LARGE SCALE GENOMIC DNA]</scope>
    <source>
        <strain evidence="2 3">NSJ-45</strain>
    </source>
</reference>
<sequence length="107" mass="12594">MSLEKNNNRDLQKLRDKCERFLNYHAIFTMKDGSTFDGIIEDVDNDCVIILVGEDVIEQEGGNQSNQQRQYGRPRRHRRYRRRSFPLATLLALSLLSYPYIAPPFPY</sequence>
<keyword evidence="1" id="KW-1133">Transmembrane helix</keyword>
<organism evidence="2 3">
    <name type="scientific">Paeniclostridium hominis</name>
    <dbReference type="NCBI Taxonomy" id="2764329"/>
    <lineage>
        <taxon>Bacteria</taxon>
        <taxon>Bacillati</taxon>
        <taxon>Bacillota</taxon>
        <taxon>Clostridia</taxon>
        <taxon>Peptostreptococcales</taxon>
        <taxon>Peptostreptococcaceae</taxon>
        <taxon>Paeniclostridium</taxon>
    </lineage>
</organism>
<feature type="transmembrane region" description="Helical" evidence="1">
    <location>
        <begin position="84"/>
        <end position="101"/>
    </location>
</feature>
<evidence type="ECO:0008006" key="4">
    <source>
        <dbReference type="Google" id="ProtNLM"/>
    </source>
</evidence>
<accession>A0ABR7K659</accession>
<keyword evidence="1" id="KW-0472">Membrane</keyword>
<protein>
    <recommendedName>
        <fullName evidence="4">LSM domain-containing protein</fullName>
    </recommendedName>
</protein>
<gene>
    <name evidence="2" type="ORF">H8891_12200</name>
</gene>